<organism evidence="2 3">
    <name type="scientific">Caballeronia mineralivorans PML1(12)</name>
    <dbReference type="NCBI Taxonomy" id="908627"/>
    <lineage>
        <taxon>Bacteria</taxon>
        <taxon>Pseudomonadati</taxon>
        <taxon>Pseudomonadota</taxon>
        <taxon>Betaproteobacteria</taxon>
        <taxon>Burkholderiales</taxon>
        <taxon>Burkholderiaceae</taxon>
        <taxon>Caballeronia</taxon>
    </lineage>
</organism>
<proteinExistence type="predicted"/>
<reference evidence="2 3" key="1">
    <citation type="journal article" date="2015" name="Genome Announc.">
        <title>Draft Genome Sequence of Burkholderia sp. Strain PML1(12), an Ectomycorrhizosphere-Inhabiting Bacterium with Effective Mineral-Weathering Ability.</title>
        <authorList>
            <person name="Uroz S."/>
            <person name="Oger P."/>
        </authorList>
    </citation>
    <scope>NUCLEOTIDE SEQUENCE [LARGE SCALE GENOMIC DNA]</scope>
    <source>
        <strain evidence="3">PML1(12)</strain>
    </source>
</reference>
<dbReference type="AlphaFoldDB" id="A0A0J1CL21"/>
<dbReference type="InterPro" id="IPR018683">
    <property type="entry name" value="DUF2169"/>
</dbReference>
<comment type="caution">
    <text evidence="2">The sequence shown here is derived from an EMBL/GenBank/DDBJ whole genome shotgun (WGS) entry which is preliminary data.</text>
</comment>
<accession>A0A0J1CL21</accession>
<dbReference type="OrthoDB" id="237820at2"/>
<evidence type="ECO:0000259" key="1">
    <source>
        <dbReference type="Pfam" id="PF09937"/>
    </source>
</evidence>
<feature type="non-terminal residue" evidence="2">
    <location>
        <position position="523"/>
    </location>
</feature>
<dbReference type="Proteomes" id="UP000035963">
    <property type="component" value="Unassembled WGS sequence"/>
</dbReference>
<protein>
    <recommendedName>
        <fullName evidence="1">DUF2169 domain-containing protein</fullName>
    </recommendedName>
</protein>
<feature type="domain" description="DUF2169" evidence="1">
    <location>
        <begin position="24"/>
        <end position="297"/>
    </location>
</feature>
<name>A0A0J1CL21_9BURK</name>
<gene>
    <name evidence="2" type="ORF">EOS_35895</name>
</gene>
<dbReference type="PATRIC" id="fig|908627.4.peg.8024"/>
<keyword evidence="3" id="KW-1185">Reference proteome</keyword>
<evidence type="ECO:0000313" key="3">
    <source>
        <dbReference type="Proteomes" id="UP000035963"/>
    </source>
</evidence>
<evidence type="ECO:0000313" key="2">
    <source>
        <dbReference type="EMBL" id="KLU21460.1"/>
    </source>
</evidence>
<dbReference type="Pfam" id="PF09937">
    <property type="entry name" value="DUF2169"/>
    <property type="match status" value="1"/>
</dbReference>
<dbReference type="EMBL" id="AEJF01000218">
    <property type="protein sequence ID" value="KLU21460.1"/>
    <property type="molecule type" value="Genomic_DNA"/>
</dbReference>
<dbReference type="RefSeq" id="WP_047896976.1">
    <property type="nucleotide sequence ID" value="NZ_AEJF01000218.1"/>
</dbReference>
<sequence>MKITKPDDVLILLNQVAVSGQLHTCVTIGYVAEAGGTLLTEQQAWGALLAQFGDTPFDAGLKKARGTFAVAGSAFAPRGTRVPALEVRVRMGALEKSLHLYGDRRWEFGPLGWRQSEPAPFATLPVDPMHAFGGDGWLENPAGRGYCSDPSAADGMLLPNIEWPHAPVLSPGDRPPAATFWPLPPGSPQRLRLIGTVDARWQRNRFPHLPDDTDPRYFDAVAEDQCASGYWRGDETYEVAGMHAELPVVRGRLPGLQPRLLWRTDADTNTNQVWEAPLELDTVWLYPNDMRVLVLYRVLIPAAGLDGSGPQALYVHTGRMTGSAVSRDELAARWRAALDTPVTMPVTERVDAPVAGPAGPDAQQALTEGTAAAQAAYDKVWAQIVAAYDTVAKEVGTAAQAAGFEIGIPAPSRLPPRSDASAQPVSATGISAAIAKAFKEGEQEVRDALRQSGMDADSILARPAQPAPELHTLFGPPLLDDFGQRLHSEVADAERSAKAIETSVAAALAGPAGTAATATPAAT</sequence>